<reference evidence="17 18" key="1">
    <citation type="journal article" date="2004" name="Nature">
        <title>Genome sequence of the ultrasmall unicellular red alga Cyanidioschyzon merolae 10D.</title>
        <authorList>
            <person name="Matsuzaki M."/>
            <person name="Misumi O."/>
            <person name="Shin-i T."/>
            <person name="Maruyama S."/>
            <person name="Takahara M."/>
            <person name="Miyagishima S."/>
            <person name="Mori T."/>
            <person name="Nishida K."/>
            <person name="Yagisawa F."/>
            <person name="Nishida K."/>
            <person name="Yoshida Y."/>
            <person name="Nishimura Y."/>
            <person name="Nakao S."/>
            <person name="Kobayashi T."/>
            <person name="Momoyama Y."/>
            <person name="Higashiyama T."/>
            <person name="Minoda A."/>
            <person name="Sano M."/>
            <person name="Nomoto H."/>
            <person name="Oishi K."/>
            <person name="Hayashi H."/>
            <person name="Ohta F."/>
            <person name="Nishizaka S."/>
            <person name="Haga S."/>
            <person name="Miura S."/>
            <person name="Morishita T."/>
            <person name="Kabeya Y."/>
            <person name="Terasawa K."/>
            <person name="Suzuki Y."/>
            <person name="Ishii Y."/>
            <person name="Asakawa S."/>
            <person name="Takano H."/>
            <person name="Ohta N."/>
            <person name="Kuroiwa H."/>
            <person name="Tanaka K."/>
            <person name="Shimizu N."/>
            <person name="Sugano S."/>
            <person name="Sato N."/>
            <person name="Nozaki H."/>
            <person name="Ogasawara N."/>
            <person name="Kohara Y."/>
            <person name="Kuroiwa T."/>
        </authorList>
    </citation>
    <scope>NUCLEOTIDE SEQUENCE [LARGE SCALE GENOMIC DNA]</scope>
    <source>
        <strain evidence="17 18">10D</strain>
    </source>
</reference>
<dbReference type="PANTHER" id="PTHR11082">
    <property type="entry name" value="TRNA-DIHYDROURIDINE SYNTHASE"/>
    <property type="match status" value="1"/>
</dbReference>
<name>M1URU3_CYAM1</name>
<dbReference type="Proteomes" id="UP000007014">
    <property type="component" value="Chromosome 10"/>
</dbReference>
<evidence type="ECO:0000256" key="4">
    <source>
        <dbReference type="ARBA" id="ARBA00022643"/>
    </source>
</evidence>
<evidence type="ECO:0000256" key="9">
    <source>
        <dbReference type="ARBA" id="ARBA00038313"/>
    </source>
</evidence>
<organism evidence="17 18">
    <name type="scientific">Cyanidioschyzon merolae (strain NIES-3377 / 10D)</name>
    <name type="common">Unicellular red alga</name>
    <dbReference type="NCBI Taxonomy" id="280699"/>
    <lineage>
        <taxon>Eukaryota</taxon>
        <taxon>Rhodophyta</taxon>
        <taxon>Bangiophyceae</taxon>
        <taxon>Cyanidiales</taxon>
        <taxon>Cyanidiaceae</taxon>
        <taxon>Cyanidioschyzon</taxon>
    </lineage>
</organism>
<comment type="catalytic activity">
    <reaction evidence="11">
        <text>5,6-dihydrouridine(17) in tRNA + NAD(+) = uridine(17) in tRNA + NADH + H(+)</text>
        <dbReference type="Rhea" id="RHEA:53372"/>
        <dbReference type="Rhea" id="RHEA-COMP:13541"/>
        <dbReference type="Rhea" id="RHEA-COMP:13542"/>
        <dbReference type="ChEBI" id="CHEBI:15378"/>
        <dbReference type="ChEBI" id="CHEBI:57540"/>
        <dbReference type="ChEBI" id="CHEBI:57945"/>
        <dbReference type="ChEBI" id="CHEBI:65315"/>
        <dbReference type="ChEBI" id="CHEBI:74443"/>
        <dbReference type="EC" id="1.3.1.88"/>
    </reaction>
    <physiologicalReaction direction="right-to-left" evidence="11">
        <dbReference type="Rhea" id="RHEA:53374"/>
    </physiologicalReaction>
</comment>
<dbReference type="GeneID" id="16993933"/>
<dbReference type="Gene3D" id="3.20.20.70">
    <property type="entry name" value="Aldolase class I"/>
    <property type="match status" value="1"/>
</dbReference>
<keyword evidence="4" id="KW-0288">FMN</keyword>
<dbReference type="OMA" id="QRPHHDI"/>
<dbReference type="PROSITE" id="PS01136">
    <property type="entry name" value="UPF0034"/>
    <property type="match status" value="1"/>
</dbReference>
<dbReference type="RefSeq" id="XP_005534933.1">
    <property type="nucleotide sequence ID" value="XM_005534876.1"/>
</dbReference>
<evidence type="ECO:0000256" key="7">
    <source>
        <dbReference type="ARBA" id="ARBA00023002"/>
    </source>
</evidence>
<dbReference type="GO" id="GO:0009507">
    <property type="term" value="C:chloroplast"/>
    <property type="evidence" value="ECO:0007669"/>
    <property type="project" value="UniProtKB-SubCell"/>
</dbReference>
<evidence type="ECO:0000259" key="16">
    <source>
        <dbReference type="Pfam" id="PF01207"/>
    </source>
</evidence>
<evidence type="ECO:0000313" key="17">
    <source>
        <dbReference type="EMBL" id="BAM80326.1"/>
    </source>
</evidence>
<accession>M1URU3</accession>
<dbReference type="Gramene" id="CMJ210CT">
    <property type="protein sequence ID" value="CMJ210CT"/>
    <property type="gene ID" value="CMJ210C"/>
</dbReference>
<dbReference type="InterPro" id="IPR018517">
    <property type="entry name" value="tRNA_hU_synthase_CS"/>
</dbReference>
<evidence type="ECO:0000256" key="6">
    <source>
        <dbReference type="ARBA" id="ARBA00022857"/>
    </source>
</evidence>
<keyword evidence="8" id="KW-0520">NAD</keyword>
<evidence type="ECO:0000256" key="1">
    <source>
        <dbReference type="ARBA" id="ARBA00001917"/>
    </source>
</evidence>
<dbReference type="EMBL" id="AP006492">
    <property type="protein sequence ID" value="BAM80326.1"/>
    <property type="molecule type" value="Genomic_DNA"/>
</dbReference>
<dbReference type="STRING" id="280699.M1URU3"/>
<evidence type="ECO:0000256" key="15">
    <source>
        <dbReference type="SAM" id="MobiDB-lite"/>
    </source>
</evidence>
<sequence>MFHVVGPGTSNMGHVQRAWDHFRAVGSPRFLCAPMVDASELAFRLLVRRYGVQLAYTPMLHSLNFLQSPKYRDEHFTTCALDRPVVAQFCGNDPTTLVAAAKLVESQVDAVDLNLGCPQNIARRGRYGAFLQDDWDLVQRLVSALSTHCSVPVWCKIRVFPDEHKTLAYAKLIQDAGCSVLAVHGRTRDQKGNDPGPANWTMIRRIKEHLEIPVLMNGNIQSWADVQRGLAETRCDGVLAADRLLAYPALFSGREDNCIYALAREYLGIVEQYDPQTPARMIRGHLFRMLNADIRRDEDLRERLLGAHSVQGFAEAVLIAQRRAAEMPVVAAPLERVHGLGGSSRVDVSRGASQPQTYARPV</sequence>
<dbReference type="HOGENOM" id="CLU_013299_5_0_1"/>
<dbReference type="eggNOG" id="KOG2335">
    <property type="taxonomic scope" value="Eukaryota"/>
</dbReference>
<keyword evidence="18" id="KW-1185">Reference proteome</keyword>
<comment type="catalytic activity">
    <reaction evidence="13">
        <text>5,6-dihydrouridine(16) in tRNA + NAD(+) = uridine(16) in tRNA + NADH + H(+)</text>
        <dbReference type="Rhea" id="RHEA:53380"/>
        <dbReference type="Rhea" id="RHEA-COMP:13543"/>
        <dbReference type="Rhea" id="RHEA-COMP:13544"/>
        <dbReference type="ChEBI" id="CHEBI:15378"/>
        <dbReference type="ChEBI" id="CHEBI:57540"/>
        <dbReference type="ChEBI" id="CHEBI:57945"/>
        <dbReference type="ChEBI" id="CHEBI:65315"/>
        <dbReference type="ChEBI" id="CHEBI:74443"/>
        <dbReference type="EC" id="1.3.1.88"/>
    </reaction>
    <physiologicalReaction direction="right-to-left" evidence="13">
        <dbReference type="Rhea" id="RHEA:53382"/>
    </physiologicalReaction>
</comment>
<evidence type="ECO:0000256" key="12">
    <source>
        <dbReference type="ARBA" id="ARBA00047652"/>
    </source>
</evidence>
<dbReference type="AlphaFoldDB" id="M1URU3"/>
<keyword evidence="7" id="KW-0560">Oxidoreductase</keyword>
<feature type="region of interest" description="Disordered" evidence="15">
    <location>
        <begin position="341"/>
        <end position="362"/>
    </location>
</feature>
<dbReference type="GO" id="GO:0017150">
    <property type="term" value="F:tRNA dihydrouridine synthase activity"/>
    <property type="evidence" value="ECO:0007669"/>
    <property type="project" value="InterPro"/>
</dbReference>
<evidence type="ECO:0000256" key="8">
    <source>
        <dbReference type="ARBA" id="ARBA00023027"/>
    </source>
</evidence>
<comment type="catalytic activity">
    <reaction evidence="12">
        <text>5,6-dihydrouridine(16) in tRNA + NADP(+) = uridine(16) in tRNA + NADPH + H(+)</text>
        <dbReference type="Rhea" id="RHEA:53376"/>
        <dbReference type="Rhea" id="RHEA-COMP:13543"/>
        <dbReference type="Rhea" id="RHEA-COMP:13544"/>
        <dbReference type="ChEBI" id="CHEBI:15378"/>
        <dbReference type="ChEBI" id="CHEBI:57783"/>
        <dbReference type="ChEBI" id="CHEBI:58349"/>
        <dbReference type="ChEBI" id="CHEBI:65315"/>
        <dbReference type="ChEBI" id="CHEBI:74443"/>
        <dbReference type="EC" id="1.3.1.88"/>
    </reaction>
    <physiologicalReaction direction="right-to-left" evidence="12">
        <dbReference type="Rhea" id="RHEA:53378"/>
    </physiologicalReaction>
</comment>
<comment type="cofactor">
    <cofactor evidence="1">
        <name>FMN</name>
        <dbReference type="ChEBI" id="CHEBI:58210"/>
    </cofactor>
</comment>
<keyword evidence="5" id="KW-0819">tRNA processing</keyword>
<keyword evidence="3" id="KW-0285">Flavoprotein</keyword>
<dbReference type="EC" id="1.3.1.88" evidence="10"/>
<evidence type="ECO:0000256" key="5">
    <source>
        <dbReference type="ARBA" id="ARBA00022694"/>
    </source>
</evidence>
<dbReference type="PANTHER" id="PTHR11082:SF5">
    <property type="entry name" value="TRNA-DIHYDROURIDINE(16_17) SYNTHASE [NAD(P)(+)]-LIKE"/>
    <property type="match status" value="1"/>
</dbReference>
<dbReference type="Pfam" id="PF01207">
    <property type="entry name" value="Dus"/>
    <property type="match status" value="1"/>
</dbReference>
<comment type="similarity">
    <text evidence="9">Belongs to the Dus family. Dus1 subfamily.</text>
</comment>
<evidence type="ECO:0000256" key="10">
    <source>
        <dbReference type="ARBA" id="ARBA00038890"/>
    </source>
</evidence>
<protein>
    <recommendedName>
        <fullName evidence="10">tRNA-dihydrouridine(16/17) synthase [NAD(P)(+)]</fullName>
        <ecNumber evidence="10">1.3.1.88</ecNumber>
    </recommendedName>
</protein>
<dbReference type="SUPFAM" id="SSF51395">
    <property type="entry name" value="FMN-linked oxidoreductases"/>
    <property type="match status" value="1"/>
</dbReference>
<feature type="domain" description="DUS-like FMN-binding" evidence="16">
    <location>
        <begin position="32"/>
        <end position="285"/>
    </location>
</feature>
<evidence type="ECO:0000313" key="18">
    <source>
        <dbReference type="Proteomes" id="UP000007014"/>
    </source>
</evidence>
<proteinExistence type="inferred from homology"/>
<keyword evidence="6" id="KW-0521">NADP</keyword>
<reference evidence="17 18" key="2">
    <citation type="journal article" date="2007" name="BMC Biol.">
        <title>A 100%-complete sequence reveals unusually simple genomic features in the hot-spring red alga Cyanidioschyzon merolae.</title>
        <authorList>
            <person name="Nozaki H."/>
            <person name="Takano H."/>
            <person name="Misumi O."/>
            <person name="Terasawa K."/>
            <person name="Matsuzaki M."/>
            <person name="Maruyama S."/>
            <person name="Nishida K."/>
            <person name="Yagisawa F."/>
            <person name="Yoshida Y."/>
            <person name="Fujiwara T."/>
            <person name="Takio S."/>
            <person name="Tamura K."/>
            <person name="Chung S.J."/>
            <person name="Nakamura S."/>
            <person name="Kuroiwa H."/>
            <person name="Tanaka K."/>
            <person name="Sato N."/>
            <person name="Kuroiwa T."/>
        </authorList>
    </citation>
    <scope>NUCLEOTIDE SEQUENCE [LARGE SCALE GENOMIC DNA]</scope>
    <source>
        <strain evidence="17 18">10D</strain>
    </source>
</reference>
<dbReference type="GO" id="GO:0050660">
    <property type="term" value="F:flavin adenine dinucleotide binding"/>
    <property type="evidence" value="ECO:0007669"/>
    <property type="project" value="InterPro"/>
</dbReference>
<evidence type="ECO:0000256" key="3">
    <source>
        <dbReference type="ARBA" id="ARBA00022630"/>
    </source>
</evidence>
<gene>
    <name evidence="17" type="ORF">CYME_CMJ210C</name>
</gene>
<comment type="subcellular location">
    <subcellularLocation>
        <location evidence="2">Plastid</location>
        <location evidence="2">Chloroplast</location>
    </subcellularLocation>
</comment>
<evidence type="ECO:0000256" key="13">
    <source>
        <dbReference type="ARBA" id="ARBA00048934"/>
    </source>
</evidence>
<dbReference type="OrthoDB" id="272303at2759"/>
<comment type="catalytic activity">
    <reaction evidence="14">
        <text>5,6-dihydrouridine(17) in tRNA + NADP(+) = uridine(17) in tRNA + NADPH + H(+)</text>
        <dbReference type="Rhea" id="RHEA:53368"/>
        <dbReference type="Rhea" id="RHEA-COMP:13541"/>
        <dbReference type="Rhea" id="RHEA-COMP:13542"/>
        <dbReference type="ChEBI" id="CHEBI:15378"/>
        <dbReference type="ChEBI" id="CHEBI:57783"/>
        <dbReference type="ChEBI" id="CHEBI:58349"/>
        <dbReference type="ChEBI" id="CHEBI:65315"/>
        <dbReference type="ChEBI" id="CHEBI:74443"/>
        <dbReference type="EC" id="1.3.1.88"/>
    </reaction>
    <physiologicalReaction direction="right-to-left" evidence="14">
        <dbReference type="Rhea" id="RHEA:53370"/>
    </physiologicalReaction>
</comment>
<evidence type="ECO:0000256" key="11">
    <source>
        <dbReference type="ARBA" id="ARBA00047287"/>
    </source>
</evidence>
<feature type="compositionally biased region" description="Polar residues" evidence="15">
    <location>
        <begin position="351"/>
        <end position="362"/>
    </location>
</feature>
<evidence type="ECO:0000256" key="14">
    <source>
        <dbReference type="ARBA" id="ARBA00049467"/>
    </source>
</evidence>
<evidence type="ECO:0000256" key="2">
    <source>
        <dbReference type="ARBA" id="ARBA00004229"/>
    </source>
</evidence>
<dbReference type="CDD" id="cd02801">
    <property type="entry name" value="DUS_like_FMN"/>
    <property type="match status" value="1"/>
</dbReference>
<dbReference type="InterPro" id="IPR013785">
    <property type="entry name" value="Aldolase_TIM"/>
</dbReference>
<dbReference type="InterPro" id="IPR035587">
    <property type="entry name" value="DUS-like_FMN-bd"/>
</dbReference>
<dbReference type="KEGG" id="cme:CYME_CMJ210C"/>